<organism evidence="1">
    <name type="scientific">Solanum chacoense</name>
    <name type="common">Chaco potato</name>
    <dbReference type="NCBI Taxonomy" id="4108"/>
    <lineage>
        <taxon>Eukaryota</taxon>
        <taxon>Viridiplantae</taxon>
        <taxon>Streptophyta</taxon>
        <taxon>Embryophyta</taxon>
        <taxon>Tracheophyta</taxon>
        <taxon>Spermatophyta</taxon>
        <taxon>Magnoliopsida</taxon>
        <taxon>eudicotyledons</taxon>
        <taxon>Gunneridae</taxon>
        <taxon>Pentapetalae</taxon>
        <taxon>asterids</taxon>
        <taxon>lamiids</taxon>
        <taxon>Solanales</taxon>
        <taxon>Solanaceae</taxon>
        <taxon>Solanoideae</taxon>
        <taxon>Solaneae</taxon>
        <taxon>Solanum</taxon>
    </lineage>
</organism>
<proteinExistence type="predicted"/>
<dbReference type="AlphaFoldDB" id="A0A0V0HLV2"/>
<dbReference type="EMBL" id="GEDG01018757">
    <property type="protein sequence ID" value="JAP20518.1"/>
    <property type="molecule type" value="Transcribed_RNA"/>
</dbReference>
<sequence length="110" mass="13403">MKENIFQKMFFNFLMFGWVKCFGKCFPNQLIFLKFKENDFPSKLKENIFQNSLPTSNYNYFFVEKINLFCPYPQTNPPFPPKKNKNLKIVFKFIFFYPPSPYPHLLPKKY</sequence>
<evidence type="ECO:0000313" key="1">
    <source>
        <dbReference type="EMBL" id="JAP20518.1"/>
    </source>
</evidence>
<protein>
    <submittedName>
        <fullName evidence="1">Putative ovule protein</fullName>
    </submittedName>
</protein>
<name>A0A0V0HLV2_SOLCH</name>
<accession>A0A0V0HLV2</accession>
<reference evidence="1" key="1">
    <citation type="submission" date="2015-12" db="EMBL/GenBank/DDBJ databases">
        <title>Gene expression during late stages of embryo sac development: a critical building block for successful pollen-pistil interactions.</title>
        <authorList>
            <person name="Liu Y."/>
            <person name="Joly V."/>
            <person name="Sabar M."/>
            <person name="Matton D.P."/>
        </authorList>
    </citation>
    <scope>NUCLEOTIDE SEQUENCE</scope>
</reference>